<gene>
    <name evidence="1" type="ORF">ENV35_05220</name>
</gene>
<dbReference type="AlphaFoldDB" id="A0A7C3SNI3"/>
<dbReference type="EMBL" id="DTGA01000124">
    <property type="protein sequence ID" value="HGB31258.1"/>
    <property type="molecule type" value="Genomic_DNA"/>
</dbReference>
<comment type="caution">
    <text evidence="1">The sequence shown here is derived from an EMBL/GenBank/DDBJ whole genome shotgun (WGS) entry which is preliminary data.</text>
</comment>
<evidence type="ECO:0008006" key="2">
    <source>
        <dbReference type="Google" id="ProtNLM"/>
    </source>
</evidence>
<name>A0A7C3SNI3_9BACT</name>
<evidence type="ECO:0000313" key="1">
    <source>
        <dbReference type="EMBL" id="HGB31258.1"/>
    </source>
</evidence>
<dbReference type="InterPro" id="IPR012340">
    <property type="entry name" value="NA-bd_OB-fold"/>
</dbReference>
<accession>A0A7C3SNI3</accession>
<sequence>MKKFKSYLLILLLTTVLTFFVFTEAQALTISEIINHPDKYHLSTVQVKGKVLDLKFKTSKRGNEYTIIVLSDGTENITVFTFGTPKIKPEDTVKVKGVFYKVKHVGRYTFYNEIDASKGTVERE</sequence>
<organism evidence="1">
    <name type="scientific">Dictyoglomus turgidum</name>
    <dbReference type="NCBI Taxonomy" id="513050"/>
    <lineage>
        <taxon>Bacteria</taxon>
        <taxon>Pseudomonadati</taxon>
        <taxon>Dictyoglomota</taxon>
        <taxon>Dictyoglomia</taxon>
        <taxon>Dictyoglomales</taxon>
        <taxon>Dictyoglomaceae</taxon>
        <taxon>Dictyoglomus</taxon>
    </lineage>
</organism>
<reference evidence="1" key="1">
    <citation type="journal article" date="2020" name="mSystems">
        <title>Genome- and Community-Level Interaction Insights into Carbon Utilization and Element Cycling Functions of Hydrothermarchaeota in Hydrothermal Sediment.</title>
        <authorList>
            <person name="Zhou Z."/>
            <person name="Liu Y."/>
            <person name="Xu W."/>
            <person name="Pan J."/>
            <person name="Luo Z.H."/>
            <person name="Li M."/>
        </authorList>
    </citation>
    <scope>NUCLEOTIDE SEQUENCE [LARGE SCALE GENOMIC DNA]</scope>
    <source>
        <strain evidence="1">SpSt-751</strain>
    </source>
</reference>
<dbReference type="SUPFAM" id="SSF50249">
    <property type="entry name" value="Nucleic acid-binding proteins"/>
    <property type="match status" value="1"/>
</dbReference>
<proteinExistence type="predicted"/>
<protein>
    <recommendedName>
        <fullName evidence="2">Nucleic acid binding OB-fold tRNA/helicase-type</fullName>
    </recommendedName>
</protein>